<protein>
    <submittedName>
        <fullName evidence="1">Uncharacterized protein</fullName>
    </submittedName>
</protein>
<evidence type="ECO:0000313" key="2">
    <source>
        <dbReference type="Proteomes" id="UP001162992"/>
    </source>
</evidence>
<reference evidence="2" key="1">
    <citation type="journal article" date="2024" name="Proc. Natl. Acad. Sci. U.S.A.">
        <title>Extraordinary preservation of gene collinearity over three hundred million years revealed in homosporous lycophytes.</title>
        <authorList>
            <person name="Li C."/>
            <person name="Wickell D."/>
            <person name="Kuo L.Y."/>
            <person name="Chen X."/>
            <person name="Nie B."/>
            <person name="Liao X."/>
            <person name="Peng D."/>
            <person name="Ji J."/>
            <person name="Jenkins J."/>
            <person name="Williams M."/>
            <person name="Shu S."/>
            <person name="Plott C."/>
            <person name="Barry K."/>
            <person name="Rajasekar S."/>
            <person name="Grimwood J."/>
            <person name="Han X."/>
            <person name="Sun S."/>
            <person name="Hou Z."/>
            <person name="He W."/>
            <person name="Dai G."/>
            <person name="Sun C."/>
            <person name="Schmutz J."/>
            <person name="Leebens-Mack J.H."/>
            <person name="Li F.W."/>
            <person name="Wang L."/>
        </authorList>
    </citation>
    <scope>NUCLEOTIDE SEQUENCE [LARGE SCALE GENOMIC DNA]</scope>
    <source>
        <strain evidence="2">cv. PW_Plant_1</strain>
    </source>
</reference>
<gene>
    <name evidence="1" type="ORF">O6H91_17G076000</name>
</gene>
<dbReference type="Proteomes" id="UP001162992">
    <property type="component" value="Chromosome 17"/>
</dbReference>
<organism evidence="1 2">
    <name type="scientific">Diphasiastrum complanatum</name>
    <name type="common">Issler's clubmoss</name>
    <name type="synonym">Lycopodium complanatum</name>
    <dbReference type="NCBI Taxonomy" id="34168"/>
    <lineage>
        <taxon>Eukaryota</taxon>
        <taxon>Viridiplantae</taxon>
        <taxon>Streptophyta</taxon>
        <taxon>Embryophyta</taxon>
        <taxon>Tracheophyta</taxon>
        <taxon>Lycopodiopsida</taxon>
        <taxon>Lycopodiales</taxon>
        <taxon>Lycopodiaceae</taxon>
        <taxon>Lycopodioideae</taxon>
        <taxon>Diphasiastrum</taxon>
    </lineage>
</organism>
<sequence length="291" mass="32620">MASALSPHQVAYHATNDISPPNRSSGGFHLVAVLVGATLAVIILLCFWRLLRHSNSPESNLPQQQAVENRIAPRQLGGLSKDFIQKLPLKKYSILRASRESKRFRDCPVCLIEFRDDDNIRILPKCGHGFHQDCIESWLSSHSSCPLCRQIAAPNSRIVRPSPRANSRERNTSSDEVTDGVGEWSSDQGGNEVFVVELRERDSAVVLNPASGEQNGATSSGKKKHIRRFASMETPRYISVKNWVDLVQYSTSFNNPEPSLEGQHLLQIPRPNFREPRFHSWHGSREAHSPS</sequence>
<dbReference type="EMBL" id="CM055108">
    <property type="protein sequence ID" value="KAJ7525960.1"/>
    <property type="molecule type" value="Genomic_DNA"/>
</dbReference>
<accession>A0ACC2B878</accession>
<proteinExistence type="predicted"/>
<comment type="caution">
    <text evidence="1">The sequence shown here is derived from an EMBL/GenBank/DDBJ whole genome shotgun (WGS) entry which is preliminary data.</text>
</comment>
<name>A0ACC2B878_DIPCM</name>
<keyword evidence="2" id="KW-1185">Reference proteome</keyword>
<evidence type="ECO:0000313" key="1">
    <source>
        <dbReference type="EMBL" id="KAJ7525960.1"/>
    </source>
</evidence>